<comment type="similarity">
    <text evidence="1">Belongs to the glyoxalase I family.</text>
</comment>
<dbReference type="SUPFAM" id="SSF54593">
    <property type="entry name" value="Glyoxalase/Bleomycin resistance protein/Dihydroxybiphenyl dioxygenase"/>
    <property type="match status" value="1"/>
</dbReference>
<evidence type="ECO:0000256" key="2">
    <source>
        <dbReference type="SAM" id="MobiDB-lite"/>
    </source>
</evidence>
<dbReference type="InterPro" id="IPR050383">
    <property type="entry name" value="GlyoxalaseI/FosfomycinResist"/>
</dbReference>
<feature type="region of interest" description="Disordered" evidence="2">
    <location>
        <begin position="170"/>
        <end position="204"/>
    </location>
</feature>
<gene>
    <name evidence="4" type="ORF">AYO21_10537</name>
</gene>
<sequence>MTVDFDRPFQKVTSPQKLAHVVLRTPRFREMVDFYKTFLGAEATHENDFISFLTYDDEHHRIAIGAVPGTSDKIKTSAGLEHIAFSFATLEELLLAYRQRKAKGILPIWSVNHGPTTSIYYQDPDGNQIETQVDNFDTVEDTNAFMASTEFGENPVGVDFDPEDIIKKLQAGHDGRELKKRPNIGPRGLDSIPVPPPPTPIKGH</sequence>
<feature type="compositionally biased region" description="Pro residues" evidence="2">
    <location>
        <begin position="193"/>
        <end position="204"/>
    </location>
</feature>
<dbReference type="EMBL" id="LVKK01000123">
    <property type="protein sequence ID" value="OAG35266.1"/>
    <property type="molecule type" value="Genomic_DNA"/>
</dbReference>
<accession>A0A177EUG8</accession>
<dbReference type="PANTHER" id="PTHR21366">
    <property type="entry name" value="GLYOXALASE FAMILY PROTEIN"/>
    <property type="match status" value="1"/>
</dbReference>
<reference evidence="4 5" key="1">
    <citation type="submission" date="2016-03" db="EMBL/GenBank/DDBJ databases">
        <title>Draft genome sequence of the Fonsecaea monophora CBS 269.37.</title>
        <authorList>
            <person name="Bombassaro A."/>
            <person name="Vinicius W.A."/>
            <person name="De Hoog S."/>
            <person name="Sun J."/>
            <person name="Souza E.M."/>
            <person name="Raittz R.T."/>
            <person name="Costa F."/>
            <person name="Leao A.C."/>
            <person name="Tadra-Sfeir M.Z."/>
            <person name="Baura V."/>
            <person name="Balsanelli E."/>
            <person name="Pedrosa F.O."/>
            <person name="Moreno L.F."/>
            <person name="Steffens M.B."/>
            <person name="Xi L."/>
            <person name="Bocca A.L."/>
            <person name="Felipe M.S."/>
            <person name="Teixeira M."/>
            <person name="Telles Filho F.Q."/>
            <person name="Azevedo C.M."/>
            <person name="Gomes R."/>
            <person name="Vicente V.A."/>
        </authorList>
    </citation>
    <scope>NUCLEOTIDE SEQUENCE [LARGE SCALE GENOMIC DNA]</scope>
    <source>
        <strain evidence="4 5">CBS 269.37</strain>
    </source>
</reference>
<dbReference type="PROSITE" id="PS51819">
    <property type="entry name" value="VOC"/>
    <property type="match status" value="1"/>
</dbReference>
<dbReference type="InterPro" id="IPR029068">
    <property type="entry name" value="Glyas_Bleomycin-R_OHBP_Dase"/>
</dbReference>
<comment type="caution">
    <text evidence="4">The sequence shown here is derived from an EMBL/GenBank/DDBJ whole genome shotgun (WGS) entry which is preliminary data.</text>
</comment>
<evidence type="ECO:0000313" key="5">
    <source>
        <dbReference type="Proteomes" id="UP000077002"/>
    </source>
</evidence>
<dbReference type="Gene3D" id="3.10.180.10">
    <property type="entry name" value="2,3-Dihydroxybiphenyl 1,2-Dioxygenase, domain 1"/>
    <property type="match status" value="1"/>
</dbReference>
<dbReference type="PANTHER" id="PTHR21366:SF14">
    <property type="entry name" value="GLYOXALASE DOMAIN-CONTAINING PROTEIN 5"/>
    <property type="match status" value="1"/>
</dbReference>
<dbReference type="Pfam" id="PF00903">
    <property type="entry name" value="Glyoxalase"/>
    <property type="match status" value="1"/>
</dbReference>
<evidence type="ECO:0000259" key="3">
    <source>
        <dbReference type="PROSITE" id="PS51819"/>
    </source>
</evidence>
<dbReference type="AlphaFoldDB" id="A0A177EUG8"/>
<name>A0A177EUG8_9EURO</name>
<keyword evidence="5" id="KW-1185">Reference proteome</keyword>
<proteinExistence type="inferred from homology"/>
<dbReference type="Proteomes" id="UP000077002">
    <property type="component" value="Unassembled WGS sequence"/>
</dbReference>
<dbReference type="GeneID" id="34605654"/>
<dbReference type="OrthoDB" id="5371818at2759"/>
<protein>
    <recommendedName>
        <fullName evidence="3">VOC domain-containing protein</fullName>
    </recommendedName>
</protein>
<evidence type="ECO:0000256" key="1">
    <source>
        <dbReference type="ARBA" id="ARBA00010363"/>
    </source>
</evidence>
<evidence type="ECO:0000313" key="4">
    <source>
        <dbReference type="EMBL" id="OAG35266.1"/>
    </source>
</evidence>
<dbReference type="InterPro" id="IPR037523">
    <property type="entry name" value="VOC_core"/>
</dbReference>
<dbReference type="RefSeq" id="XP_022507218.1">
    <property type="nucleotide sequence ID" value="XM_022660452.1"/>
</dbReference>
<organism evidence="4 5">
    <name type="scientific">Fonsecaea monophora</name>
    <dbReference type="NCBI Taxonomy" id="254056"/>
    <lineage>
        <taxon>Eukaryota</taxon>
        <taxon>Fungi</taxon>
        <taxon>Dikarya</taxon>
        <taxon>Ascomycota</taxon>
        <taxon>Pezizomycotina</taxon>
        <taxon>Eurotiomycetes</taxon>
        <taxon>Chaetothyriomycetidae</taxon>
        <taxon>Chaetothyriales</taxon>
        <taxon>Herpotrichiellaceae</taxon>
        <taxon>Fonsecaea</taxon>
    </lineage>
</organism>
<feature type="domain" description="VOC" evidence="3">
    <location>
        <begin position="17"/>
        <end position="134"/>
    </location>
</feature>
<dbReference type="InterPro" id="IPR004360">
    <property type="entry name" value="Glyas_Fos-R_dOase_dom"/>
</dbReference>